<keyword evidence="2" id="KW-0846">Cobalamin</keyword>
<keyword evidence="3" id="KW-0560">Oxidoreductase</keyword>
<dbReference type="Gene3D" id="3.20.70.20">
    <property type="match status" value="1"/>
</dbReference>
<evidence type="ECO:0000256" key="1">
    <source>
        <dbReference type="ARBA" id="ARBA00001922"/>
    </source>
</evidence>
<name>A0A383C8W9_9ZZZZ</name>
<evidence type="ECO:0000313" key="6">
    <source>
        <dbReference type="EMBL" id="SVE28652.1"/>
    </source>
</evidence>
<feature type="non-terminal residue" evidence="6">
    <location>
        <position position="241"/>
    </location>
</feature>
<dbReference type="PANTHER" id="PTHR43371:SF1">
    <property type="entry name" value="RIBONUCLEOSIDE-DIPHOSPHATE REDUCTASE"/>
    <property type="match status" value="1"/>
</dbReference>
<sequence>VMYQNENLSVRVSDEFMQSAHGGGDWWTRAVTTGEKLEKKNASDLLNKISEGTWICGDPGLQYDGPIQKWHTCKGTEPIHSTNPCSEYVFLNNTACNLASLNLMRFKREDGMFDIDRFKAAVSIFITAQEILVDNASYPTQAIAENSHIFRTLGLGFANLGSLVMSYGLPYDSNEGRALAGAITSIMTGHAYEQSAEMADVKGAFPGYRDARCNGVAKPLAKDNIESMRSVMQLHRDAVED</sequence>
<dbReference type="SUPFAM" id="SSF51998">
    <property type="entry name" value="PFL-like glycyl radical enzymes"/>
    <property type="match status" value="1"/>
</dbReference>
<dbReference type="InterPro" id="IPR000788">
    <property type="entry name" value="RNR_lg_C"/>
</dbReference>
<dbReference type="PANTHER" id="PTHR43371">
    <property type="entry name" value="VITAMIN B12-DEPENDENT RIBONUCLEOTIDE REDUCTASE"/>
    <property type="match status" value="1"/>
</dbReference>
<dbReference type="GO" id="GO:0004748">
    <property type="term" value="F:ribonucleoside-diphosphate reductase activity, thioredoxin disulfide as acceptor"/>
    <property type="evidence" value="ECO:0007669"/>
    <property type="project" value="TreeGrafter"/>
</dbReference>
<keyword evidence="4" id="KW-0170">Cobalt</keyword>
<feature type="domain" description="Ribonucleotide reductase large subunit C-terminal" evidence="5">
    <location>
        <begin position="3"/>
        <end position="217"/>
    </location>
</feature>
<evidence type="ECO:0000259" key="5">
    <source>
        <dbReference type="Pfam" id="PF02867"/>
    </source>
</evidence>
<dbReference type="AlphaFoldDB" id="A0A383C8W9"/>
<dbReference type="InterPro" id="IPR050862">
    <property type="entry name" value="RdRp_reductase_class-2"/>
</dbReference>
<organism evidence="6">
    <name type="scientific">marine metagenome</name>
    <dbReference type="NCBI Taxonomy" id="408172"/>
    <lineage>
        <taxon>unclassified sequences</taxon>
        <taxon>metagenomes</taxon>
        <taxon>ecological metagenomes</taxon>
    </lineage>
</organism>
<protein>
    <recommendedName>
        <fullName evidence="5">Ribonucleotide reductase large subunit C-terminal domain-containing protein</fullName>
    </recommendedName>
</protein>
<evidence type="ECO:0000256" key="4">
    <source>
        <dbReference type="ARBA" id="ARBA00023285"/>
    </source>
</evidence>
<evidence type="ECO:0000256" key="3">
    <source>
        <dbReference type="ARBA" id="ARBA00023002"/>
    </source>
</evidence>
<dbReference type="PRINTS" id="PR01183">
    <property type="entry name" value="RIBORDTASEM1"/>
</dbReference>
<gene>
    <name evidence="6" type="ORF">METZ01_LOCUS481506</name>
</gene>
<dbReference type="Pfam" id="PF02867">
    <property type="entry name" value="Ribonuc_red_lgC"/>
    <property type="match status" value="1"/>
</dbReference>
<reference evidence="6" key="1">
    <citation type="submission" date="2018-05" db="EMBL/GenBank/DDBJ databases">
        <authorList>
            <person name="Lanie J.A."/>
            <person name="Ng W.-L."/>
            <person name="Kazmierczak K.M."/>
            <person name="Andrzejewski T.M."/>
            <person name="Davidsen T.M."/>
            <person name="Wayne K.J."/>
            <person name="Tettelin H."/>
            <person name="Glass J.I."/>
            <person name="Rusch D."/>
            <person name="Podicherti R."/>
            <person name="Tsui H.-C.T."/>
            <person name="Winkler M.E."/>
        </authorList>
    </citation>
    <scope>NUCLEOTIDE SEQUENCE</scope>
</reference>
<proteinExistence type="predicted"/>
<comment type="cofactor">
    <cofactor evidence="1">
        <name>adenosylcob(III)alamin</name>
        <dbReference type="ChEBI" id="CHEBI:18408"/>
    </cofactor>
</comment>
<dbReference type="GO" id="GO:0031419">
    <property type="term" value="F:cobalamin binding"/>
    <property type="evidence" value="ECO:0007669"/>
    <property type="project" value="UniProtKB-KW"/>
</dbReference>
<dbReference type="EMBL" id="UINC01206834">
    <property type="protein sequence ID" value="SVE28652.1"/>
    <property type="molecule type" value="Genomic_DNA"/>
</dbReference>
<feature type="non-terminal residue" evidence="6">
    <location>
        <position position="1"/>
    </location>
</feature>
<evidence type="ECO:0000256" key="2">
    <source>
        <dbReference type="ARBA" id="ARBA00022628"/>
    </source>
</evidence>
<accession>A0A383C8W9</accession>